<keyword evidence="1" id="KW-0472">Membrane</keyword>
<proteinExistence type="predicted"/>
<feature type="transmembrane region" description="Helical" evidence="1">
    <location>
        <begin position="115"/>
        <end position="137"/>
    </location>
</feature>
<feature type="transmembrane region" description="Helical" evidence="1">
    <location>
        <begin position="58"/>
        <end position="78"/>
    </location>
</feature>
<keyword evidence="3" id="KW-1185">Reference proteome</keyword>
<organism evidence="2 3">
    <name type="scientific">Fibrisoma montanum</name>
    <dbReference type="NCBI Taxonomy" id="2305895"/>
    <lineage>
        <taxon>Bacteria</taxon>
        <taxon>Pseudomonadati</taxon>
        <taxon>Bacteroidota</taxon>
        <taxon>Cytophagia</taxon>
        <taxon>Cytophagales</taxon>
        <taxon>Spirosomataceae</taxon>
        <taxon>Fibrisoma</taxon>
    </lineage>
</organism>
<gene>
    <name evidence="2" type="ORF">DYU11_28510</name>
</gene>
<evidence type="ECO:0000313" key="3">
    <source>
        <dbReference type="Proteomes" id="UP000283523"/>
    </source>
</evidence>
<keyword evidence="1" id="KW-0812">Transmembrane</keyword>
<feature type="transmembrane region" description="Helical" evidence="1">
    <location>
        <begin position="85"/>
        <end position="103"/>
    </location>
</feature>
<evidence type="ECO:0000313" key="2">
    <source>
        <dbReference type="EMBL" id="RIV18517.1"/>
    </source>
</evidence>
<comment type="caution">
    <text evidence="2">The sequence shown here is derived from an EMBL/GenBank/DDBJ whole genome shotgun (WGS) entry which is preliminary data.</text>
</comment>
<dbReference type="Proteomes" id="UP000283523">
    <property type="component" value="Unassembled WGS sequence"/>
</dbReference>
<accession>A0A418LYU2</accession>
<feature type="transmembrane region" description="Helical" evidence="1">
    <location>
        <begin position="149"/>
        <end position="170"/>
    </location>
</feature>
<keyword evidence="1" id="KW-1133">Transmembrane helix</keyword>
<evidence type="ECO:0000256" key="1">
    <source>
        <dbReference type="SAM" id="Phobius"/>
    </source>
</evidence>
<dbReference type="AlphaFoldDB" id="A0A418LYU2"/>
<dbReference type="EMBL" id="QXED01000011">
    <property type="protein sequence ID" value="RIV18517.1"/>
    <property type="molecule type" value="Genomic_DNA"/>
</dbReference>
<reference evidence="2 3" key="1">
    <citation type="submission" date="2018-08" db="EMBL/GenBank/DDBJ databases">
        <title>Fibrisoma montanum sp. nov., isolated from Danxia mountain soil.</title>
        <authorList>
            <person name="Huang Y."/>
        </authorList>
    </citation>
    <scope>NUCLEOTIDE SEQUENCE [LARGE SCALE GENOMIC DNA]</scope>
    <source>
        <strain evidence="2 3">HYT19</strain>
    </source>
</reference>
<name>A0A418LYU2_9BACT</name>
<sequence length="181" mass="20824">MKQIVKIGWYQKWVWLPIAMYFLTGLTLYYFVLLFPIMLTVVQYYAVTEAPCTTRPLTWYWVMGSYAVCFFLLTQLNLHLSGLSTLPILVGLYYLCQSTIELWGKYVFATWRSGFFAFGNLLAWGIWSLCYYALFSLTHTAYKSALDTFVLVVNIPVSSLLSNAVSGYFLHLASQPFDDEA</sequence>
<protein>
    <submittedName>
        <fullName evidence="2">Uncharacterized protein</fullName>
    </submittedName>
</protein>
<feature type="transmembrane region" description="Helical" evidence="1">
    <location>
        <begin position="21"/>
        <end position="46"/>
    </location>
</feature>